<feature type="region of interest" description="Disordered" evidence="1">
    <location>
        <begin position="854"/>
        <end position="971"/>
    </location>
</feature>
<feature type="region of interest" description="Disordered" evidence="1">
    <location>
        <begin position="417"/>
        <end position="437"/>
    </location>
</feature>
<dbReference type="Proteomes" id="UP000823749">
    <property type="component" value="Chromosome 12"/>
</dbReference>
<reference evidence="2" key="1">
    <citation type="submission" date="2020-08" db="EMBL/GenBank/DDBJ databases">
        <title>Plant Genome Project.</title>
        <authorList>
            <person name="Zhang R.-G."/>
        </authorList>
    </citation>
    <scope>NUCLEOTIDE SEQUENCE</scope>
    <source>
        <strain evidence="2">WSP0</strain>
        <tissue evidence="2">Leaf</tissue>
    </source>
</reference>
<feature type="compositionally biased region" description="Basic and acidic residues" evidence="1">
    <location>
        <begin position="540"/>
        <end position="554"/>
    </location>
</feature>
<comment type="caution">
    <text evidence="2">The sequence shown here is derived from an EMBL/GenBank/DDBJ whole genome shotgun (WGS) entry which is preliminary data.</text>
</comment>
<protein>
    <submittedName>
        <fullName evidence="2">Uncharacterized protein</fullName>
    </submittedName>
</protein>
<feature type="compositionally biased region" description="Basic and acidic residues" evidence="1">
    <location>
        <begin position="634"/>
        <end position="651"/>
    </location>
</feature>
<sequence>MAENRNRDSGDTTTTTSGHNAVFVDTSLNTHLAVIVSDSDTVSDLKNKIMSEHPLCFPNFGVIKINALKVKRKRCFYHLSNSMLVKSAFNGAKKCWFVSVDAFSLKQHGDNQFPIDPAVSNQLAVVCFTKTPTGDLYASSPKIGNPEFASGNPGEDILNDVKMTSMGVDGEPCNTSFLVNNVRSDLEEIQGTHVEEEHSKSRPDAKKKRKRESKGDENPLEGNDTLLVIEDTLKPKDKILENSMGYMKNCKMNSDMASVAAIVSEINMQYANPSGTFEVPQKQKHHKSVQEVVEQEKLRSSVDSLFREPPEDDHLVAVTREKRKCKKMRKLPADRVIDAEPSFGIEGCKENVGTASKDSDKTSGLVMVSEKNVQLATLSGTVVSEKQKHSKPVQEVVEGHKLPSSSMDSLFTEDGHLVAGSSRGTKESKKKKKLPTDEAVNAELSSVHDVGIEGCKENGVIVSKDSHKASGLVIVSEQNDQHATLSVQEVVEGHKLPSSSMDSLFTKHTEDVHLVPRSSSGTKKSKKKKKLPTDEVVNAEPKENVETVSKDSDKASGINANRPDAANEKGETDAPDSGARSRSKGRKTSKKHHSTNVEGFPSLAVNKSDNLKKDDMQSGHANIALDDQNFETNHPPKNEERKELPQNHDPEAMLSGKCEPPIHGEADMHSKKSVVSDNLLESTIVMESGKSAGSKRMKMSATKSVATKKVISSKEHDDNSVNGISSQVPRFDDHSSGEAKKESFLSPTKTKKMSKRKTVDTSVVGANGQSDDVCGNEAESLPSTRVDKTQQNAETSDGNLRKKVEKNDDGNASKSSKSTDANYQREGINFKDYFMPGDRNHEVTPFELVVDNVSEAKGSEKETKTKKNAKKVVLPSPATSHDPGNSINSYVNQGSDRRSQGVSKASSKKMGEVVNSSRQEKSLLATPGAIFNGSSESSEDESTTANSDSSTKTPSDNSSSSGFSEGDGKLNLDSSRNDLLLELLVQKITMAGKASQNPSKNHDTALASKSLTLDRILKSSSRFKKAKLTATQSQLEDAENQPVDFVRTYTSAVMQRDMDIRPRGLVTSWVLGTKDVTVVMILGSSSRFKKAKLTATQSLLEETESPAFDFLQRQSRKLQLPKAGCSFAPFVCPPFVLSIPLQDRRLIFLSFEIVAFHLCPLLDTFCSCFEMEGL</sequence>
<feature type="compositionally biased region" description="Basic and acidic residues" evidence="1">
    <location>
        <begin position="193"/>
        <end position="204"/>
    </location>
</feature>
<gene>
    <name evidence="2" type="ORF">RHGRI_033342</name>
</gene>
<feature type="compositionally biased region" description="Basic and acidic residues" evidence="1">
    <location>
        <begin position="799"/>
        <end position="811"/>
    </location>
</feature>
<feature type="region of interest" description="Disordered" evidence="1">
    <location>
        <begin position="510"/>
        <end position="675"/>
    </location>
</feature>
<feature type="compositionally biased region" description="Polar residues" evidence="1">
    <location>
        <begin position="812"/>
        <end position="822"/>
    </location>
</feature>
<accession>A0AAV6I1X3</accession>
<feature type="compositionally biased region" description="Basic residues" evidence="1">
    <location>
        <begin position="581"/>
        <end position="594"/>
    </location>
</feature>
<feature type="compositionally biased region" description="Polar residues" evidence="1">
    <location>
        <begin position="789"/>
        <end position="798"/>
    </location>
</feature>
<feature type="region of interest" description="Disordered" evidence="1">
    <location>
        <begin position="190"/>
        <end position="223"/>
    </location>
</feature>
<feature type="compositionally biased region" description="Basic and acidic residues" evidence="1">
    <location>
        <begin position="730"/>
        <end position="743"/>
    </location>
</feature>
<keyword evidence="3" id="KW-1185">Reference proteome</keyword>
<proteinExistence type="predicted"/>
<evidence type="ECO:0000313" key="2">
    <source>
        <dbReference type="EMBL" id="KAG5520729.1"/>
    </source>
</evidence>
<feature type="compositionally biased region" description="Low complexity" evidence="1">
    <location>
        <begin position="943"/>
        <end position="964"/>
    </location>
</feature>
<name>A0AAV6I1X3_9ERIC</name>
<dbReference type="EMBL" id="JACTNZ010000012">
    <property type="protein sequence ID" value="KAG5520729.1"/>
    <property type="molecule type" value="Genomic_DNA"/>
</dbReference>
<feature type="compositionally biased region" description="Basic and acidic residues" evidence="1">
    <location>
        <begin position="660"/>
        <end position="670"/>
    </location>
</feature>
<organism evidence="2 3">
    <name type="scientific">Rhododendron griersonianum</name>
    <dbReference type="NCBI Taxonomy" id="479676"/>
    <lineage>
        <taxon>Eukaryota</taxon>
        <taxon>Viridiplantae</taxon>
        <taxon>Streptophyta</taxon>
        <taxon>Embryophyta</taxon>
        <taxon>Tracheophyta</taxon>
        <taxon>Spermatophyta</taxon>
        <taxon>Magnoliopsida</taxon>
        <taxon>eudicotyledons</taxon>
        <taxon>Gunneridae</taxon>
        <taxon>Pentapetalae</taxon>
        <taxon>asterids</taxon>
        <taxon>Ericales</taxon>
        <taxon>Ericaceae</taxon>
        <taxon>Ericoideae</taxon>
        <taxon>Rhodoreae</taxon>
        <taxon>Rhododendron</taxon>
    </lineage>
</organism>
<feature type="region of interest" description="Disordered" evidence="1">
    <location>
        <begin position="687"/>
        <end position="825"/>
    </location>
</feature>
<feature type="compositionally biased region" description="Polar residues" evidence="1">
    <location>
        <begin position="877"/>
        <end position="905"/>
    </location>
</feature>
<dbReference type="AlphaFoldDB" id="A0AAV6I1X3"/>
<evidence type="ECO:0000256" key="1">
    <source>
        <dbReference type="SAM" id="MobiDB-lite"/>
    </source>
</evidence>
<evidence type="ECO:0000313" key="3">
    <source>
        <dbReference type="Proteomes" id="UP000823749"/>
    </source>
</evidence>